<accession>A0A1I4AC20</accession>
<sequence>MRARAGRAGWPQRVLKCRFSGFLAPRCAGLAGARSAREKILTSFAESALTSSALRRRVCLIATRFPDFLRVLVPSDSAREFAVRPTDTPSPYPSKRTRSRAMVRSCPVAAPLRPADATAAAVRAVVTSYSNPGDRILLTISVADSRVAETVFRLGRRATTPSRRGALATAAAADRFDLIIGDRSTVLDWADYLARTGRLVVLAGPGHHPGASGGRPFATGSGLVLVDRLVLVHLAPSPAPPRGRGRLRVVLGSHRRIHTDALIFRPAGGSRA</sequence>
<protein>
    <submittedName>
        <fullName evidence="1">Uncharacterized protein</fullName>
    </submittedName>
</protein>
<keyword evidence="2" id="KW-1185">Reference proteome</keyword>
<gene>
    <name evidence="1" type="ORF">SAMN05421835_12397</name>
</gene>
<dbReference type="AlphaFoldDB" id="A0A1I4AC20"/>
<name>A0A1I4AC20_9PSEU</name>
<dbReference type="Proteomes" id="UP000199025">
    <property type="component" value="Unassembled WGS sequence"/>
</dbReference>
<proteinExistence type="predicted"/>
<evidence type="ECO:0000313" key="2">
    <source>
        <dbReference type="Proteomes" id="UP000199025"/>
    </source>
</evidence>
<evidence type="ECO:0000313" key="1">
    <source>
        <dbReference type="EMBL" id="SFK53346.1"/>
    </source>
</evidence>
<dbReference type="EMBL" id="FORP01000023">
    <property type="protein sequence ID" value="SFK53346.1"/>
    <property type="molecule type" value="Genomic_DNA"/>
</dbReference>
<organism evidence="1 2">
    <name type="scientific">Amycolatopsis sacchari</name>
    <dbReference type="NCBI Taxonomy" id="115433"/>
    <lineage>
        <taxon>Bacteria</taxon>
        <taxon>Bacillati</taxon>
        <taxon>Actinomycetota</taxon>
        <taxon>Actinomycetes</taxon>
        <taxon>Pseudonocardiales</taxon>
        <taxon>Pseudonocardiaceae</taxon>
        <taxon>Amycolatopsis</taxon>
    </lineage>
</organism>
<reference evidence="1 2" key="1">
    <citation type="submission" date="2016-10" db="EMBL/GenBank/DDBJ databases">
        <authorList>
            <person name="de Groot N.N."/>
        </authorList>
    </citation>
    <scope>NUCLEOTIDE SEQUENCE [LARGE SCALE GENOMIC DNA]</scope>
    <source>
        <strain evidence="1 2">DSM 44468</strain>
    </source>
</reference>
<dbReference type="STRING" id="115433.SAMN05421835_12397"/>